<accession>A0A2R6P038</accession>
<evidence type="ECO:0000313" key="1">
    <source>
        <dbReference type="EMBL" id="PSR81926.1"/>
    </source>
</evidence>
<proteinExistence type="predicted"/>
<protein>
    <submittedName>
        <fullName evidence="1">Uncharacterized protein</fullName>
    </submittedName>
</protein>
<reference evidence="1 2" key="1">
    <citation type="submission" date="2018-02" db="EMBL/GenBank/DDBJ databases">
        <title>Genome sequence of the basidiomycete white-rot fungus Phlebia centrifuga.</title>
        <authorList>
            <person name="Granchi Z."/>
            <person name="Peng M."/>
            <person name="de Vries R.P."/>
            <person name="Hilden K."/>
            <person name="Makela M.R."/>
            <person name="Grigoriev I."/>
            <person name="Riley R."/>
        </authorList>
    </citation>
    <scope>NUCLEOTIDE SEQUENCE [LARGE SCALE GENOMIC DNA]</scope>
    <source>
        <strain evidence="1 2">FBCC195</strain>
    </source>
</reference>
<dbReference type="AlphaFoldDB" id="A0A2R6P038"/>
<evidence type="ECO:0000313" key="2">
    <source>
        <dbReference type="Proteomes" id="UP000186601"/>
    </source>
</evidence>
<sequence>MIKRLITRSEMWKDEGDINWPTVGLDGEVMWGVGTSTSVFHPVGTAWHPGLLEQTICARGAVWGILKSSTEAVRGLSTQYLIVILTESGEMLKTKKKRGAVAEEYLEKGRNFEKSIGEV</sequence>
<dbReference type="Proteomes" id="UP000186601">
    <property type="component" value="Unassembled WGS sequence"/>
</dbReference>
<keyword evidence="2" id="KW-1185">Reference proteome</keyword>
<name>A0A2R6P038_9APHY</name>
<organism evidence="1 2">
    <name type="scientific">Hermanssonia centrifuga</name>
    <dbReference type="NCBI Taxonomy" id="98765"/>
    <lineage>
        <taxon>Eukaryota</taxon>
        <taxon>Fungi</taxon>
        <taxon>Dikarya</taxon>
        <taxon>Basidiomycota</taxon>
        <taxon>Agaricomycotina</taxon>
        <taxon>Agaricomycetes</taxon>
        <taxon>Polyporales</taxon>
        <taxon>Meruliaceae</taxon>
        <taxon>Hermanssonia</taxon>
    </lineage>
</organism>
<gene>
    <name evidence="1" type="ORF">PHLCEN_2v6221</name>
</gene>
<dbReference type="EMBL" id="MLYV02000604">
    <property type="protein sequence ID" value="PSR81926.1"/>
    <property type="molecule type" value="Genomic_DNA"/>
</dbReference>
<comment type="caution">
    <text evidence="1">The sequence shown here is derived from an EMBL/GenBank/DDBJ whole genome shotgun (WGS) entry which is preliminary data.</text>
</comment>